<keyword evidence="3 6" id="KW-0081">Bacteriolytic enzyme</keyword>
<dbReference type="PANTHER" id="PTHR38107:SF3">
    <property type="entry name" value="LYSOZYME RRRD-RELATED"/>
    <property type="match status" value="1"/>
</dbReference>
<dbReference type="InterPro" id="IPR023347">
    <property type="entry name" value="Lysozyme_dom_sf"/>
</dbReference>
<comment type="caution">
    <text evidence="7">The sequence shown here is derived from an EMBL/GenBank/DDBJ whole genome shotgun (WGS) entry which is preliminary data.</text>
</comment>
<keyword evidence="5 6" id="KW-0326">Glycosidase</keyword>
<dbReference type="CDD" id="cd16900">
    <property type="entry name" value="endolysin_R21-like"/>
    <property type="match status" value="1"/>
</dbReference>
<dbReference type="HAMAP" id="MF_04110">
    <property type="entry name" value="ENDOLYSIN_T4"/>
    <property type="match status" value="1"/>
</dbReference>
<dbReference type="Pfam" id="PF00959">
    <property type="entry name" value="Phage_lysozyme"/>
    <property type="match status" value="1"/>
</dbReference>
<dbReference type="GO" id="GO:0031640">
    <property type="term" value="P:killing of cells of another organism"/>
    <property type="evidence" value="ECO:0007669"/>
    <property type="project" value="UniProtKB-KW"/>
</dbReference>
<evidence type="ECO:0000313" key="8">
    <source>
        <dbReference type="Proteomes" id="UP000292347"/>
    </source>
</evidence>
<evidence type="ECO:0000256" key="6">
    <source>
        <dbReference type="RuleBase" id="RU003788"/>
    </source>
</evidence>
<comment type="similarity">
    <text evidence="6">Belongs to the glycosyl hydrolase 24 family.</text>
</comment>
<evidence type="ECO:0000256" key="1">
    <source>
        <dbReference type="ARBA" id="ARBA00000632"/>
    </source>
</evidence>
<comment type="catalytic activity">
    <reaction evidence="1 6">
        <text>Hydrolysis of (1-&gt;4)-beta-linkages between N-acetylmuramic acid and N-acetyl-D-glucosamine residues in a peptidoglycan and between N-acetyl-D-glucosamine residues in chitodextrins.</text>
        <dbReference type="EC" id="3.2.1.17"/>
    </reaction>
</comment>
<gene>
    <name evidence="7" type="ORF">EO081_05960</name>
</gene>
<keyword evidence="2 6" id="KW-0929">Antimicrobial</keyword>
<dbReference type="GO" id="GO:0003796">
    <property type="term" value="F:lysozyme activity"/>
    <property type="evidence" value="ECO:0007669"/>
    <property type="project" value="UniProtKB-EC"/>
</dbReference>
<evidence type="ECO:0000256" key="5">
    <source>
        <dbReference type="ARBA" id="ARBA00023295"/>
    </source>
</evidence>
<organism evidence="7 8">
    <name type="scientific">Sphingomonas desiccabilis</name>
    <dbReference type="NCBI Taxonomy" id="429134"/>
    <lineage>
        <taxon>Bacteria</taxon>
        <taxon>Pseudomonadati</taxon>
        <taxon>Pseudomonadota</taxon>
        <taxon>Alphaproteobacteria</taxon>
        <taxon>Sphingomonadales</taxon>
        <taxon>Sphingomonadaceae</taxon>
        <taxon>Sphingomonas</taxon>
    </lineage>
</organism>
<dbReference type="RefSeq" id="WP_129340953.1">
    <property type="nucleotide sequence ID" value="NZ_JACIDD010000001.1"/>
</dbReference>
<accession>A0A4Q2J071</accession>
<evidence type="ECO:0000256" key="4">
    <source>
        <dbReference type="ARBA" id="ARBA00022801"/>
    </source>
</evidence>
<evidence type="ECO:0000313" key="7">
    <source>
        <dbReference type="EMBL" id="RXZ35178.1"/>
    </source>
</evidence>
<keyword evidence="8" id="KW-1185">Reference proteome</keyword>
<dbReference type="EC" id="3.2.1.17" evidence="6"/>
<sequence length="194" mass="21140">MTDTRTPAPAPKRRTLAGVIGTIGGALALFTVTPFFESGRTVEATVAPAGDVQIRHVAGRQYLDAYLDIVRVPTACDGITKGVRLGQRYTEAQCTAMLERELIAHAEEVIACVPQLYGREREAPAAVSLAYNIGGPKFCASTAARHFRAKRWTEGCNAVTMWNKAGGRVVQGLVNRRERERAICLRGFTPRKDP</sequence>
<evidence type="ECO:0000256" key="2">
    <source>
        <dbReference type="ARBA" id="ARBA00022529"/>
    </source>
</evidence>
<dbReference type="Gene3D" id="1.10.530.40">
    <property type="match status" value="1"/>
</dbReference>
<dbReference type="PANTHER" id="PTHR38107">
    <property type="match status" value="1"/>
</dbReference>
<name>A0A4Q2J071_9SPHN</name>
<dbReference type="EMBL" id="SDPT01000001">
    <property type="protein sequence ID" value="RXZ35178.1"/>
    <property type="molecule type" value="Genomic_DNA"/>
</dbReference>
<dbReference type="InterPro" id="IPR034690">
    <property type="entry name" value="Endolysin_T4_type"/>
</dbReference>
<keyword evidence="4 6" id="KW-0378">Hydrolase</keyword>
<reference evidence="7 8" key="1">
    <citation type="submission" date="2019-01" db="EMBL/GenBank/DDBJ databases">
        <title>Sphingomonas mucosissima sp. nov. and Sphingomonas desiccabilis sp. nov., from biological soil crusts in the Colorado Plateau, USA.</title>
        <authorList>
            <person name="Zhu D."/>
        </authorList>
    </citation>
    <scope>NUCLEOTIDE SEQUENCE [LARGE SCALE GENOMIC DNA]</scope>
    <source>
        <strain evidence="7 8">CP1D</strain>
    </source>
</reference>
<dbReference type="InterPro" id="IPR023346">
    <property type="entry name" value="Lysozyme-like_dom_sf"/>
</dbReference>
<dbReference type="GO" id="GO:0016998">
    <property type="term" value="P:cell wall macromolecule catabolic process"/>
    <property type="evidence" value="ECO:0007669"/>
    <property type="project" value="InterPro"/>
</dbReference>
<protein>
    <recommendedName>
        <fullName evidence="6">Lysozyme</fullName>
        <ecNumber evidence="6">3.2.1.17</ecNumber>
    </recommendedName>
</protein>
<dbReference type="AlphaFoldDB" id="A0A4Q2J071"/>
<proteinExistence type="inferred from homology"/>
<dbReference type="SUPFAM" id="SSF53955">
    <property type="entry name" value="Lysozyme-like"/>
    <property type="match status" value="1"/>
</dbReference>
<dbReference type="GO" id="GO:0042742">
    <property type="term" value="P:defense response to bacterium"/>
    <property type="evidence" value="ECO:0007669"/>
    <property type="project" value="UniProtKB-KW"/>
</dbReference>
<dbReference type="Proteomes" id="UP000292347">
    <property type="component" value="Unassembled WGS sequence"/>
</dbReference>
<dbReference type="OrthoDB" id="5327667at2"/>
<dbReference type="InterPro" id="IPR051018">
    <property type="entry name" value="Bacteriophage_GH24"/>
</dbReference>
<dbReference type="InterPro" id="IPR002196">
    <property type="entry name" value="Glyco_hydro_24"/>
</dbReference>
<dbReference type="GO" id="GO:0009253">
    <property type="term" value="P:peptidoglycan catabolic process"/>
    <property type="evidence" value="ECO:0007669"/>
    <property type="project" value="InterPro"/>
</dbReference>
<evidence type="ECO:0000256" key="3">
    <source>
        <dbReference type="ARBA" id="ARBA00022638"/>
    </source>
</evidence>